<dbReference type="GO" id="GO:0000976">
    <property type="term" value="F:transcription cis-regulatory region binding"/>
    <property type="evidence" value="ECO:0007669"/>
    <property type="project" value="TreeGrafter"/>
</dbReference>
<dbReference type="CDD" id="cd01392">
    <property type="entry name" value="HTH_LacI"/>
    <property type="match status" value="1"/>
</dbReference>
<dbReference type="InterPro" id="IPR010982">
    <property type="entry name" value="Lambda_DNA-bd_dom_sf"/>
</dbReference>
<keyword evidence="2" id="KW-0238">DNA-binding</keyword>
<dbReference type="Gene3D" id="1.10.260.40">
    <property type="entry name" value="lambda repressor-like DNA-binding domains"/>
    <property type="match status" value="1"/>
</dbReference>
<organism evidence="5 6">
    <name type="scientific">Bacillus taeanensis</name>
    <dbReference type="NCBI Taxonomy" id="273032"/>
    <lineage>
        <taxon>Bacteria</taxon>
        <taxon>Bacillati</taxon>
        <taxon>Bacillota</taxon>
        <taxon>Bacilli</taxon>
        <taxon>Bacillales</taxon>
        <taxon>Bacillaceae</taxon>
        <taxon>Bacillus</taxon>
    </lineage>
</organism>
<evidence type="ECO:0000313" key="6">
    <source>
        <dbReference type="Proteomes" id="UP000253314"/>
    </source>
</evidence>
<dbReference type="Proteomes" id="UP000253314">
    <property type="component" value="Unassembled WGS sequence"/>
</dbReference>
<dbReference type="PANTHER" id="PTHR30146">
    <property type="entry name" value="LACI-RELATED TRANSCRIPTIONAL REPRESSOR"/>
    <property type="match status" value="1"/>
</dbReference>
<dbReference type="InterPro" id="IPR000843">
    <property type="entry name" value="HTH_LacI"/>
</dbReference>
<dbReference type="PANTHER" id="PTHR30146:SF24">
    <property type="entry name" value="XYLOSE OPERON REGULATORY PROTEIN"/>
    <property type="match status" value="1"/>
</dbReference>
<keyword evidence="6" id="KW-1185">Reference proteome</keyword>
<gene>
    <name evidence="5" type="ORF">DS031_21510</name>
</gene>
<dbReference type="PROSITE" id="PS00356">
    <property type="entry name" value="HTH_LACI_1"/>
    <property type="match status" value="1"/>
</dbReference>
<evidence type="ECO:0000259" key="4">
    <source>
        <dbReference type="PROSITE" id="PS50932"/>
    </source>
</evidence>
<evidence type="ECO:0000256" key="2">
    <source>
        <dbReference type="ARBA" id="ARBA00023125"/>
    </source>
</evidence>
<dbReference type="AlphaFoldDB" id="A0A366XS09"/>
<dbReference type="SUPFAM" id="SSF53822">
    <property type="entry name" value="Periplasmic binding protein-like I"/>
    <property type="match status" value="1"/>
</dbReference>
<protein>
    <submittedName>
        <fullName evidence="5">LacI family transcriptional regulator</fullName>
    </submittedName>
</protein>
<keyword evidence="3" id="KW-0804">Transcription</keyword>
<accession>A0A366XS09</accession>
<feature type="domain" description="HTH lacI-type" evidence="4">
    <location>
        <begin position="5"/>
        <end position="59"/>
    </location>
</feature>
<evidence type="ECO:0000313" key="5">
    <source>
        <dbReference type="EMBL" id="RBW67549.1"/>
    </source>
</evidence>
<dbReference type="PROSITE" id="PS50932">
    <property type="entry name" value="HTH_LACI_2"/>
    <property type="match status" value="1"/>
</dbReference>
<dbReference type="RefSeq" id="WP_113808229.1">
    <property type="nucleotide sequence ID" value="NZ_QOCW01000034.1"/>
</dbReference>
<dbReference type="EMBL" id="QOCW01000034">
    <property type="protein sequence ID" value="RBW67549.1"/>
    <property type="molecule type" value="Genomic_DNA"/>
</dbReference>
<reference evidence="5 6" key="1">
    <citation type="submission" date="2018-07" db="EMBL/GenBank/DDBJ databases">
        <title>Lottiidibacillus patelloidae gen. nov., sp. nov., isolated from the intestinal tract of a marine limpet and the reclassification of B. taeanensis BH030017T, B. algicola KMM 3737T and B. hwajinpoensis SW-72T as genus Lottiidibacillus.</title>
        <authorList>
            <person name="Liu R."/>
            <person name="Huang Z."/>
        </authorList>
    </citation>
    <scope>NUCLEOTIDE SEQUENCE [LARGE SCALE GENOMIC DNA]</scope>
    <source>
        <strain evidence="5 6">BH030017</strain>
    </source>
</reference>
<dbReference type="Gene3D" id="3.40.50.2300">
    <property type="match status" value="2"/>
</dbReference>
<evidence type="ECO:0000256" key="3">
    <source>
        <dbReference type="ARBA" id="ARBA00023163"/>
    </source>
</evidence>
<dbReference type="Pfam" id="PF00356">
    <property type="entry name" value="LacI"/>
    <property type="match status" value="1"/>
</dbReference>
<dbReference type="OrthoDB" id="9796186at2"/>
<dbReference type="SUPFAM" id="SSF47413">
    <property type="entry name" value="lambda repressor-like DNA-binding domains"/>
    <property type="match status" value="1"/>
</dbReference>
<proteinExistence type="predicted"/>
<name>A0A366XS09_9BACI</name>
<dbReference type="Pfam" id="PF13377">
    <property type="entry name" value="Peripla_BP_3"/>
    <property type="match status" value="1"/>
</dbReference>
<dbReference type="InterPro" id="IPR028082">
    <property type="entry name" value="Peripla_BP_I"/>
</dbReference>
<dbReference type="InterPro" id="IPR046335">
    <property type="entry name" value="LacI/GalR-like_sensor"/>
</dbReference>
<sequence length="347" mass="39285">MSKKTTIRDVAKYADVSPATVSYVLNGVKKVSEETKLRVLQAIGELNYYPDFTAISLSKRKSNLIGIVFSLIDNSFAEVMRENPYYNEMISGIEIVARKKNFDILITGIGNIEEYRSWVKKRNLDGLLFLGLFPPKLYNEMKKIDIPIVLIDTYEEYTNVYKNVNINDELGGYLATKHLVDLGHRNIAFVATNIKVSLVDERRFQGYKRALNEAKIPFNNNLFFETLLNFEGAITFESGYKIGEQILESRENITAIVTISDIYAIGIINALQKHGKRVPEDYSVVGFDDISMCNYILPSLTTVKQDIFNKGEEAAKMLIDAIEIPSSKPKSIELPVKLIVRDSTKPL</sequence>
<dbReference type="GO" id="GO:0003700">
    <property type="term" value="F:DNA-binding transcription factor activity"/>
    <property type="evidence" value="ECO:0007669"/>
    <property type="project" value="TreeGrafter"/>
</dbReference>
<dbReference type="CDD" id="cd06267">
    <property type="entry name" value="PBP1_LacI_sugar_binding-like"/>
    <property type="match status" value="1"/>
</dbReference>
<keyword evidence="1" id="KW-0805">Transcription regulation</keyword>
<evidence type="ECO:0000256" key="1">
    <source>
        <dbReference type="ARBA" id="ARBA00023015"/>
    </source>
</evidence>
<dbReference type="SMART" id="SM00354">
    <property type="entry name" value="HTH_LACI"/>
    <property type="match status" value="1"/>
</dbReference>
<comment type="caution">
    <text evidence="5">The sequence shown here is derived from an EMBL/GenBank/DDBJ whole genome shotgun (WGS) entry which is preliminary data.</text>
</comment>